<keyword evidence="8" id="KW-1185">Reference proteome</keyword>
<evidence type="ECO:0000256" key="2">
    <source>
        <dbReference type="ARBA" id="ARBA00011974"/>
    </source>
</evidence>
<accession>A0A1R4FQW4</accession>
<feature type="domain" description="Nucleoside phosphorylase" evidence="6">
    <location>
        <begin position="8"/>
        <end position="228"/>
    </location>
</feature>
<reference evidence="7 8" key="1">
    <citation type="submission" date="2017-02" db="EMBL/GenBank/DDBJ databases">
        <authorList>
            <person name="Peterson S.W."/>
        </authorList>
    </citation>
    <scope>NUCLEOTIDE SEQUENCE [LARGE SCALE GENOMIC DNA]</scope>
    <source>
        <strain evidence="7 8">LMG 22410</strain>
    </source>
</reference>
<evidence type="ECO:0000256" key="3">
    <source>
        <dbReference type="ARBA" id="ARBA00022605"/>
    </source>
</evidence>
<organism evidence="7 8">
    <name type="scientific">Agrococcus casei LMG 22410</name>
    <dbReference type="NCBI Taxonomy" id="1255656"/>
    <lineage>
        <taxon>Bacteria</taxon>
        <taxon>Bacillati</taxon>
        <taxon>Actinomycetota</taxon>
        <taxon>Actinomycetes</taxon>
        <taxon>Micrococcales</taxon>
        <taxon>Microbacteriaceae</taxon>
        <taxon>Agrococcus</taxon>
    </lineage>
</organism>
<dbReference type="Gene3D" id="3.40.50.1580">
    <property type="entry name" value="Nucleoside phosphorylase domain"/>
    <property type="match status" value="1"/>
</dbReference>
<dbReference type="EMBL" id="FUHU01000026">
    <property type="protein sequence ID" value="SJM58326.1"/>
    <property type="molecule type" value="Genomic_DNA"/>
</dbReference>
<keyword evidence="7" id="KW-0326">Glycosidase</keyword>
<dbReference type="RefSeq" id="WP_234988460.1">
    <property type="nucleotide sequence ID" value="NZ_FUHU01000026.1"/>
</dbReference>
<dbReference type="AlphaFoldDB" id="A0A1R4FQW4"/>
<sequence>MTEAIRAIAVAAMPAEAGELRRLAASVARLPKHGVADRELLTVADETGAEHQVLLVTSGIGLVNAASALSAALASYSPDFVVSFGSAGGFPARVRVGDVAASSVLTYSVANATAFGYALGQIPGMPEAYAGDPALLERAADAVVAGPMISGDTFVAGDLFDGVAERWPDAVATDMESTALAQVSYAHNLPFVSLRGISDLCGPDAGDEHRQTVEAVSAAAAAAVLTLLR</sequence>
<dbReference type="GO" id="GO:0005829">
    <property type="term" value="C:cytosol"/>
    <property type="evidence" value="ECO:0007669"/>
    <property type="project" value="TreeGrafter"/>
</dbReference>
<proteinExistence type="predicted"/>
<evidence type="ECO:0000313" key="7">
    <source>
        <dbReference type="EMBL" id="SJM58326.1"/>
    </source>
</evidence>
<evidence type="ECO:0000259" key="6">
    <source>
        <dbReference type="Pfam" id="PF01048"/>
    </source>
</evidence>
<dbReference type="CDD" id="cd09008">
    <property type="entry name" value="MTAN"/>
    <property type="match status" value="1"/>
</dbReference>
<dbReference type="NCBIfam" id="TIGR01704">
    <property type="entry name" value="MTA_SAH-Nsdase"/>
    <property type="match status" value="1"/>
</dbReference>
<gene>
    <name evidence="7" type="ORF">CZ674_06045</name>
</gene>
<evidence type="ECO:0000256" key="4">
    <source>
        <dbReference type="ARBA" id="ARBA00022801"/>
    </source>
</evidence>
<keyword evidence="5" id="KW-0486">Methionine biosynthesis</keyword>
<evidence type="ECO:0000256" key="5">
    <source>
        <dbReference type="ARBA" id="ARBA00023167"/>
    </source>
</evidence>
<dbReference type="GO" id="GO:0009164">
    <property type="term" value="P:nucleoside catabolic process"/>
    <property type="evidence" value="ECO:0007669"/>
    <property type="project" value="InterPro"/>
</dbReference>
<evidence type="ECO:0000313" key="8">
    <source>
        <dbReference type="Proteomes" id="UP000195787"/>
    </source>
</evidence>
<keyword evidence="3" id="KW-0028">Amino-acid biosynthesis</keyword>
<dbReference type="InterPro" id="IPR035994">
    <property type="entry name" value="Nucleoside_phosphorylase_sf"/>
</dbReference>
<dbReference type="InterPro" id="IPR010049">
    <property type="entry name" value="MTA_SAH_Nsdase"/>
</dbReference>
<dbReference type="PANTHER" id="PTHR46832:SF1">
    <property type="entry name" value="5'-METHYLTHIOADENOSINE_S-ADENOSYLHOMOCYSTEINE NUCLEOSIDASE"/>
    <property type="match status" value="1"/>
</dbReference>
<dbReference type="GO" id="GO:0008930">
    <property type="term" value="F:methylthioadenosine nucleosidase activity"/>
    <property type="evidence" value="ECO:0007669"/>
    <property type="project" value="InterPro"/>
</dbReference>
<comment type="pathway">
    <text evidence="1">Amino-acid biosynthesis; L-methionine biosynthesis via salvage pathway; S-methyl-5-thio-alpha-D-ribose 1-phosphate from S-methyl-5'-thioadenosine (hydrolase route): step 1/2.</text>
</comment>
<dbReference type="Pfam" id="PF01048">
    <property type="entry name" value="PNP_UDP_1"/>
    <property type="match status" value="1"/>
</dbReference>
<protein>
    <recommendedName>
        <fullName evidence="2">adenosylhomocysteine nucleosidase</fullName>
        <ecNumber evidence="2">3.2.2.9</ecNumber>
    </recommendedName>
</protein>
<name>A0A1R4FQW4_9MICO</name>
<dbReference type="SUPFAM" id="SSF53167">
    <property type="entry name" value="Purine and uridine phosphorylases"/>
    <property type="match status" value="1"/>
</dbReference>
<dbReference type="GO" id="GO:0008782">
    <property type="term" value="F:adenosylhomocysteine nucleosidase activity"/>
    <property type="evidence" value="ECO:0007669"/>
    <property type="project" value="UniProtKB-EC"/>
</dbReference>
<dbReference type="GO" id="GO:0019284">
    <property type="term" value="P:L-methionine salvage from S-adenosylmethionine"/>
    <property type="evidence" value="ECO:0007669"/>
    <property type="project" value="TreeGrafter"/>
</dbReference>
<evidence type="ECO:0000256" key="1">
    <source>
        <dbReference type="ARBA" id="ARBA00004945"/>
    </source>
</evidence>
<keyword evidence="4 7" id="KW-0378">Hydrolase</keyword>
<dbReference type="Proteomes" id="UP000195787">
    <property type="component" value="Unassembled WGS sequence"/>
</dbReference>
<dbReference type="GeneID" id="303172778"/>
<dbReference type="InterPro" id="IPR000845">
    <property type="entry name" value="Nucleoside_phosphorylase_d"/>
</dbReference>
<dbReference type="GO" id="GO:0019509">
    <property type="term" value="P:L-methionine salvage from methylthioadenosine"/>
    <property type="evidence" value="ECO:0007669"/>
    <property type="project" value="UniProtKB-UniPathway"/>
</dbReference>
<dbReference type="UniPathway" id="UPA00904">
    <property type="reaction ID" value="UER00871"/>
</dbReference>
<dbReference type="PANTHER" id="PTHR46832">
    <property type="entry name" value="5'-METHYLTHIOADENOSINE/S-ADENOSYLHOMOCYSTEINE NUCLEOSIDASE"/>
    <property type="match status" value="1"/>
</dbReference>
<dbReference type="EC" id="3.2.2.9" evidence="2"/>